<dbReference type="InterPro" id="IPR003594">
    <property type="entry name" value="HATPase_dom"/>
</dbReference>
<evidence type="ECO:0000256" key="2">
    <source>
        <dbReference type="ARBA" id="ARBA00012438"/>
    </source>
</evidence>
<evidence type="ECO:0000256" key="8">
    <source>
        <dbReference type="ARBA" id="ARBA00023012"/>
    </source>
</evidence>
<evidence type="ECO:0000313" key="14">
    <source>
        <dbReference type="Proteomes" id="UP000316665"/>
    </source>
</evidence>
<dbReference type="GO" id="GO:0007234">
    <property type="term" value="P:osmosensory signaling via phosphorelay pathway"/>
    <property type="evidence" value="ECO:0007669"/>
    <property type="project" value="TreeGrafter"/>
</dbReference>
<dbReference type="Pfam" id="PF07695">
    <property type="entry name" value="7TMR-DISM_7TM"/>
    <property type="match status" value="1"/>
</dbReference>
<evidence type="ECO:0000256" key="3">
    <source>
        <dbReference type="ARBA" id="ARBA00022553"/>
    </source>
</evidence>
<dbReference type="EMBL" id="CP041185">
    <property type="protein sequence ID" value="QDG72180.1"/>
    <property type="molecule type" value="Genomic_DNA"/>
</dbReference>
<dbReference type="InterPro" id="IPR003661">
    <property type="entry name" value="HisK_dim/P_dom"/>
</dbReference>
<keyword evidence="14" id="KW-1185">Reference proteome</keyword>
<keyword evidence="4" id="KW-0808">Transferase</keyword>
<dbReference type="SMART" id="SM00388">
    <property type="entry name" value="HisKA"/>
    <property type="match status" value="1"/>
</dbReference>
<dbReference type="GO" id="GO:0005524">
    <property type="term" value="F:ATP binding"/>
    <property type="evidence" value="ECO:0007669"/>
    <property type="project" value="UniProtKB-KW"/>
</dbReference>
<dbReference type="PANTHER" id="PTHR42878">
    <property type="entry name" value="TWO-COMPONENT HISTIDINE KINASE"/>
    <property type="match status" value="1"/>
</dbReference>
<evidence type="ECO:0000259" key="12">
    <source>
        <dbReference type="PROSITE" id="PS50109"/>
    </source>
</evidence>
<proteinExistence type="predicted"/>
<evidence type="ECO:0000256" key="7">
    <source>
        <dbReference type="ARBA" id="ARBA00022840"/>
    </source>
</evidence>
<dbReference type="GO" id="GO:0000156">
    <property type="term" value="F:phosphorelay response regulator activity"/>
    <property type="evidence" value="ECO:0007669"/>
    <property type="project" value="TreeGrafter"/>
</dbReference>
<keyword evidence="7" id="KW-0067">ATP-binding</keyword>
<sequence>MPRMVSSCAMKILLAIVLLFTTLQALAGAAAPVSAPLLLPASGQPVSTSGHMQMLRDPSGQLGPQAALAAPGWRPLPGAVSAGYTQDAIWLRLEVTRAAQSPDEWVLRFSNAVLDDVRLYRQDQAGHWLRQEAGADVIRDAWPIDARQVVFPVQLQPGQPQRWLVRLQSKKAMSTELTLLPSDAFDNASRREYLYYGLQFGSYLLLILFHIFFWRMTREAHSGWYLLYVLTNATTEALTIAIPQQIFAMPNGLSDPMLGVSMAMSIAIGARFSTLQLELPALYPRFSRAVVGITAAAALFGALLVLGGDYAAGVLVVQMTALPLIVLFIGLASWLALRGHRPAHAFLFIFGIFYAGVIISFLRNMAVVPPNFWTNHAATLGAFVHMMLMSLRLNRRYAELRRAKDRAQAEAVRAVRALNERLEEQVARRTLALQQEIGRRAALEGELRAALEVETRTREEQQDFVAMVSHEFHTPLAIINTTAQQIARNTEAPREKTLQRCQNLREASGRMTALVDEYLSADRMETSAATFRPQPCDLRALLHALLAEWPDGRIDASVQALPDSVVADASLLRVALRNLLSNADRHAPQTQAIRVQAATLDDGGVQIVVSNAGEPLPADEIPRLFQKYFRGRIAQHKAGAGLGLYLVQRIAELHGGQVTLDSAGNNGTISFALRLPA</sequence>
<dbReference type="InterPro" id="IPR005467">
    <property type="entry name" value="His_kinase_dom"/>
</dbReference>
<gene>
    <name evidence="13" type="ORF">FJQ89_18560</name>
</gene>
<dbReference type="Proteomes" id="UP000316665">
    <property type="component" value="Chromosome"/>
</dbReference>
<dbReference type="SUPFAM" id="SSF47384">
    <property type="entry name" value="Homodimeric domain of signal transducing histidine kinase"/>
    <property type="match status" value="1"/>
</dbReference>
<evidence type="ECO:0000256" key="4">
    <source>
        <dbReference type="ARBA" id="ARBA00022679"/>
    </source>
</evidence>
<evidence type="ECO:0000256" key="6">
    <source>
        <dbReference type="ARBA" id="ARBA00022777"/>
    </source>
</evidence>
<dbReference type="AlphaFoldDB" id="A0A4Y6RIH9"/>
<feature type="transmembrane region" description="Helical" evidence="10">
    <location>
        <begin position="258"/>
        <end position="277"/>
    </location>
</feature>
<feature type="transmembrane region" description="Helical" evidence="10">
    <location>
        <begin position="372"/>
        <end position="393"/>
    </location>
</feature>
<dbReference type="GO" id="GO:0000155">
    <property type="term" value="F:phosphorelay sensor kinase activity"/>
    <property type="evidence" value="ECO:0007669"/>
    <property type="project" value="InterPro"/>
</dbReference>
<feature type="transmembrane region" description="Helical" evidence="10">
    <location>
        <begin position="225"/>
        <end position="246"/>
    </location>
</feature>
<evidence type="ECO:0000313" key="13">
    <source>
        <dbReference type="EMBL" id="QDG72180.1"/>
    </source>
</evidence>
<dbReference type="SUPFAM" id="SSF55874">
    <property type="entry name" value="ATPase domain of HSP90 chaperone/DNA topoisomerase II/histidine kinase"/>
    <property type="match status" value="1"/>
</dbReference>
<dbReference type="Pfam" id="PF00512">
    <property type="entry name" value="HisKA"/>
    <property type="match status" value="1"/>
</dbReference>
<dbReference type="InterPro" id="IPR036097">
    <property type="entry name" value="HisK_dim/P_sf"/>
</dbReference>
<accession>A0A4Y6RIH9</accession>
<keyword evidence="3" id="KW-0597">Phosphoprotein</keyword>
<dbReference type="InterPro" id="IPR011622">
    <property type="entry name" value="7TMR_DISM_rcpt_extracell_dom2"/>
</dbReference>
<dbReference type="PRINTS" id="PR00344">
    <property type="entry name" value="BCTRLSENSOR"/>
</dbReference>
<dbReference type="Gene3D" id="3.30.565.10">
    <property type="entry name" value="Histidine kinase-like ATPase, C-terminal domain"/>
    <property type="match status" value="1"/>
</dbReference>
<feature type="domain" description="Histidine kinase" evidence="12">
    <location>
        <begin position="467"/>
        <end position="677"/>
    </location>
</feature>
<keyword evidence="6 13" id="KW-0418">Kinase</keyword>
<reference evidence="13 14" key="1">
    <citation type="submission" date="2019-06" db="EMBL/GenBank/DDBJ databases">
        <title>Complete genome sequence of Janthinobacterium sp. SNU WT3 isolated from diseased rainbow trout.</title>
        <authorList>
            <person name="Oh W.T."/>
            <person name="Park S.C."/>
        </authorList>
    </citation>
    <scope>NUCLEOTIDE SEQUENCE [LARGE SCALE GENOMIC DNA]</scope>
    <source>
        <strain evidence="13 14">SNU WT3</strain>
    </source>
</reference>
<dbReference type="KEGG" id="jas:FJQ89_18560"/>
<dbReference type="CDD" id="cd00075">
    <property type="entry name" value="HATPase"/>
    <property type="match status" value="1"/>
</dbReference>
<dbReference type="InterPro" id="IPR036890">
    <property type="entry name" value="HATPase_C_sf"/>
</dbReference>
<dbReference type="GO" id="GO:0030295">
    <property type="term" value="F:protein kinase activator activity"/>
    <property type="evidence" value="ECO:0007669"/>
    <property type="project" value="TreeGrafter"/>
</dbReference>
<dbReference type="CDD" id="cd00082">
    <property type="entry name" value="HisKA"/>
    <property type="match status" value="1"/>
</dbReference>
<evidence type="ECO:0000256" key="10">
    <source>
        <dbReference type="SAM" id="Phobius"/>
    </source>
</evidence>
<evidence type="ECO:0000256" key="9">
    <source>
        <dbReference type="SAM" id="Coils"/>
    </source>
</evidence>
<keyword evidence="10" id="KW-0472">Membrane</keyword>
<keyword evidence="10" id="KW-0812">Transmembrane</keyword>
<feature type="transmembrane region" description="Helical" evidence="10">
    <location>
        <begin position="193"/>
        <end position="213"/>
    </location>
</feature>
<feature type="chain" id="PRO_5021409692" description="histidine kinase" evidence="11">
    <location>
        <begin position="28"/>
        <end position="677"/>
    </location>
</feature>
<evidence type="ECO:0000256" key="1">
    <source>
        <dbReference type="ARBA" id="ARBA00000085"/>
    </source>
</evidence>
<dbReference type="Gene3D" id="2.60.40.2380">
    <property type="match status" value="1"/>
</dbReference>
<feature type="transmembrane region" description="Helical" evidence="10">
    <location>
        <begin position="289"/>
        <end position="308"/>
    </location>
</feature>
<name>A0A4Y6RIH9_9BURK</name>
<keyword evidence="9" id="KW-0175">Coiled coil</keyword>
<dbReference type="Pfam" id="PF07696">
    <property type="entry name" value="7TMR-DISMED2"/>
    <property type="match status" value="1"/>
</dbReference>
<feature type="coiled-coil region" evidence="9">
    <location>
        <begin position="390"/>
        <end position="417"/>
    </location>
</feature>
<dbReference type="PANTHER" id="PTHR42878:SF7">
    <property type="entry name" value="SENSOR HISTIDINE KINASE GLRK"/>
    <property type="match status" value="1"/>
</dbReference>
<feature type="transmembrane region" description="Helical" evidence="10">
    <location>
        <begin position="314"/>
        <end position="337"/>
    </location>
</feature>
<protein>
    <recommendedName>
        <fullName evidence="2">histidine kinase</fullName>
        <ecNumber evidence="2">2.7.13.3</ecNumber>
    </recommendedName>
</protein>
<feature type="transmembrane region" description="Helical" evidence="10">
    <location>
        <begin position="344"/>
        <end position="366"/>
    </location>
</feature>
<evidence type="ECO:0000256" key="5">
    <source>
        <dbReference type="ARBA" id="ARBA00022741"/>
    </source>
</evidence>
<dbReference type="OrthoDB" id="8807260at2"/>
<comment type="catalytic activity">
    <reaction evidence="1">
        <text>ATP + protein L-histidine = ADP + protein N-phospho-L-histidine.</text>
        <dbReference type="EC" id="2.7.13.3"/>
    </reaction>
</comment>
<feature type="signal peptide" evidence="11">
    <location>
        <begin position="1"/>
        <end position="27"/>
    </location>
</feature>
<dbReference type="InterPro" id="IPR004358">
    <property type="entry name" value="Sig_transdc_His_kin-like_C"/>
</dbReference>
<dbReference type="SMART" id="SM00387">
    <property type="entry name" value="HATPase_c"/>
    <property type="match status" value="1"/>
</dbReference>
<dbReference type="PROSITE" id="PS50109">
    <property type="entry name" value="HIS_KIN"/>
    <property type="match status" value="1"/>
</dbReference>
<keyword evidence="11" id="KW-0732">Signal</keyword>
<dbReference type="InterPro" id="IPR011623">
    <property type="entry name" value="7TMR_DISM_rcpt_extracell_dom1"/>
</dbReference>
<dbReference type="Gene3D" id="1.10.287.130">
    <property type="match status" value="1"/>
</dbReference>
<keyword evidence="8" id="KW-0902">Two-component regulatory system</keyword>
<dbReference type="InterPro" id="IPR050351">
    <property type="entry name" value="BphY/WalK/GraS-like"/>
</dbReference>
<keyword evidence="5" id="KW-0547">Nucleotide-binding</keyword>
<keyword evidence="10" id="KW-1133">Transmembrane helix</keyword>
<evidence type="ECO:0000256" key="11">
    <source>
        <dbReference type="SAM" id="SignalP"/>
    </source>
</evidence>
<dbReference type="EC" id="2.7.13.3" evidence="2"/>
<dbReference type="Pfam" id="PF02518">
    <property type="entry name" value="HATPase_c"/>
    <property type="match status" value="1"/>
</dbReference>
<organism evidence="13 14">
    <name type="scientific">Janthinobacterium tructae</name>
    <dbReference type="NCBI Taxonomy" id="2590869"/>
    <lineage>
        <taxon>Bacteria</taxon>
        <taxon>Pseudomonadati</taxon>
        <taxon>Pseudomonadota</taxon>
        <taxon>Betaproteobacteria</taxon>
        <taxon>Burkholderiales</taxon>
        <taxon>Oxalobacteraceae</taxon>
        <taxon>Janthinobacterium</taxon>
    </lineage>
</organism>